<name>A0A3D8HEK7_9BACT</name>
<evidence type="ECO:0000313" key="3">
    <source>
        <dbReference type="EMBL" id="RDU49378.1"/>
    </source>
</evidence>
<reference evidence="3 4" key="1">
    <citation type="submission" date="2018-07" db="EMBL/GenBank/DDBJ databases">
        <title>Parabacteroides acidifaciens nov. sp., isolated from human feces.</title>
        <authorList>
            <person name="Wang Y.J."/>
        </authorList>
    </citation>
    <scope>NUCLEOTIDE SEQUENCE [LARGE SCALE GENOMIC DNA]</scope>
    <source>
        <strain evidence="3 4">426-9</strain>
    </source>
</reference>
<keyword evidence="1" id="KW-0732">Signal</keyword>
<dbReference type="Proteomes" id="UP000256321">
    <property type="component" value="Unassembled WGS sequence"/>
</dbReference>
<dbReference type="PROSITE" id="PS51257">
    <property type="entry name" value="PROKAR_LIPOPROTEIN"/>
    <property type="match status" value="1"/>
</dbReference>
<organism evidence="3 4">
    <name type="scientific">Parabacteroides acidifaciens</name>
    <dbReference type="NCBI Taxonomy" id="2290935"/>
    <lineage>
        <taxon>Bacteria</taxon>
        <taxon>Pseudomonadati</taxon>
        <taxon>Bacteroidota</taxon>
        <taxon>Bacteroidia</taxon>
        <taxon>Bacteroidales</taxon>
        <taxon>Tannerellaceae</taxon>
        <taxon>Parabacteroides</taxon>
    </lineage>
</organism>
<keyword evidence="5" id="KW-1185">Reference proteome</keyword>
<dbReference type="EMBL" id="QREV01000018">
    <property type="protein sequence ID" value="RDU49378.1"/>
    <property type="molecule type" value="Genomic_DNA"/>
</dbReference>
<sequence length="144" mass="16519">MKNLMKVWLLLLVCILPLGTACQDNKKKETTKANLSLIEKDLPEIKQLVNGKWELVSGKNAREFCEYENTFITFDGDRYVWTEDGKAEPGALNWRKADTGLGYEAYLMDVFYETNPAFPLSIKGDTLFLQDCSETGYKYTLVRK</sequence>
<accession>A0A3D8HEK7</accession>
<dbReference type="EMBL" id="JACRTI010000018">
    <property type="protein sequence ID" value="MBC8601923.1"/>
    <property type="molecule type" value="Genomic_DNA"/>
</dbReference>
<evidence type="ECO:0000313" key="4">
    <source>
        <dbReference type="Proteomes" id="UP000256321"/>
    </source>
</evidence>
<evidence type="ECO:0008006" key="6">
    <source>
        <dbReference type="Google" id="ProtNLM"/>
    </source>
</evidence>
<comment type="caution">
    <text evidence="3">The sequence shown here is derived from an EMBL/GenBank/DDBJ whole genome shotgun (WGS) entry which is preliminary data.</text>
</comment>
<proteinExistence type="predicted"/>
<dbReference type="Proteomes" id="UP000629596">
    <property type="component" value="Unassembled WGS sequence"/>
</dbReference>
<evidence type="ECO:0000256" key="1">
    <source>
        <dbReference type="SAM" id="SignalP"/>
    </source>
</evidence>
<dbReference type="RefSeq" id="WP_115499424.1">
    <property type="nucleotide sequence ID" value="NZ_JACRTI010000018.1"/>
</dbReference>
<evidence type="ECO:0000313" key="5">
    <source>
        <dbReference type="Proteomes" id="UP000629596"/>
    </source>
</evidence>
<protein>
    <recommendedName>
        <fullName evidence="6">Lipocalin-like domain-containing protein</fullName>
    </recommendedName>
</protein>
<evidence type="ECO:0000313" key="2">
    <source>
        <dbReference type="EMBL" id="MBC8601923.1"/>
    </source>
</evidence>
<gene>
    <name evidence="3" type="ORF">DWU89_09585</name>
    <name evidence="2" type="ORF">H8784_09360</name>
</gene>
<feature type="chain" id="PRO_5017668755" description="Lipocalin-like domain-containing protein" evidence="1">
    <location>
        <begin position="24"/>
        <end position="144"/>
    </location>
</feature>
<reference evidence="2 5" key="2">
    <citation type="submission" date="2020-08" db="EMBL/GenBank/DDBJ databases">
        <title>Genome public.</title>
        <authorList>
            <person name="Liu C."/>
            <person name="Sun Q."/>
        </authorList>
    </citation>
    <scope>NUCLEOTIDE SEQUENCE [LARGE SCALE GENOMIC DNA]</scope>
    <source>
        <strain evidence="2 5">426_9</strain>
    </source>
</reference>
<feature type="signal peptide" evidence="1">
    <location>
        <begin position="1"/>
        <end position="23"/>
    </location>
</feature>
<dbReference type="AlphaFoldDB" id="A0A3D8HEK7"/>